<dbReference type="PROSITE" id="PS51257">
    <property type="entry name" value="PROKAR_LIPOPROTEIN"/>
    <property type="match status" value="1"/>
</dbReference>
<dbReference type="PANTHER" id="PTHR37507:SF2">
    <property type="entry name" value="SPORULATION PROTEIN YDCC"/>
    <property type="match status" value="1"/>
</dbReference>
<evidence type="ECO:0000313" key="3">
    <source>
        <dbReference type="Proteomes" id="UP000465846"/>
    </source>
</evidence>
<sequence length="330" mass="36546">MSLQRTGIFGIVLLLALSGCLGGGILSDGKQSPGTAIPVDTPTSVPTSEQSPTDTAVKGTSTMGEIPTPDEQTTKTLDKIRQMQDGIESYQATVTETTVTQLSNGSTLNLVQKWRVWIRYTDDGVLTRVESWSPDSPNETEIYIRNQTASTTYVPEQNKYFIDKSEGTTDDDSFNHVYPHLRSRGGEYHLYESPSDVIRKENAIQYNGTEQIDGQKVYVIHLDGNPNGGHLAYYDAQTIWVDADSGIVLKHTAQKPHLDSMANMTVRELRNPDESTPWNTSDNRPNAVYLGDKTITTTYTNVSVNNVSSDVFTPDFPKDVDIENATKRRS</sequence>
<accession>A0A6C0UKC4</accession>
<dbReference type="EMBL" id="CP048739">
    <property type="protein sequence ID" value="QIB75697.1"/>
    <property type="molecule type" value="Genomic_DNA"/>
</dbReference>
<dbReference type="Gene3D" id="2.50.20.10">
    <property type="entry name" value="Lipoprotein localisation LolA/LolB/LppX"/>
    <property type="match status" value="1"/>
</dbReference>
<protein>
    <recommendedName>
        <fullName evidence="4">Outer membrane lipoprotein-sorting protein</fullName>
    </recommendedName>
</protein>
<dbReference type="AlphaFoldDB" id="A0A6C0UKC4"/>
<name>A0A6C0UKC4_9EURY</name>
<evidence type="ECO:0000256" key="1">
    <source>
        <dbReference type="SAM" id="MobiDB-lite"/>
    </source>
</evidence>
<gene>
    <name evidence="2" type="ORF">G3I44_16245</name>
</gene>
<dbReference type="Proteomes" id="UP000465846">
    <property type="component" value="Chromosome"/>
</dbReference>
<evidence type="ECO:0008006" key="4">
    <source>
        <dbReference type="Google" id="ProtNLM"/>
    </source>
</evidence>
<feature type="region of interest" description="Disordered" evidence="1">
    <location>
        <begin position="32"/>
        <end position="71"/>
    </location>
</feature>
<dbReference type="RefSeq" id="WP_163487449.1">
    <property type="nucleotide sequence ID" value="NZ_CP048739.1"/>
</dbReference>
<evidence type="ECO:0000313" key="2">
    <source>
        <dbReference type="EMBL" id="QIB75697.1"/>
    </source>
</evidence>
<dbReference type="SUPFAM" id="SSF89392">
    <property type="entry name" value="Prokaryotic lipoproteins and lipoprotein localization factors"/>
    <property type="match status" value="1"/>
</dbReference>
<dbReference type="PANTHER" id="PTHR37507">
    <property type="entry name" value="SPORULATION PROTEIN YDCC"/>
    <property type="match status" value="1"/>
</dbReference>
<dbReference type="InterPro" id="IPR029046">
    <property type="entry name" value="LolA/LolB/LppX"/>
</dbReference>
<reference evidence="2 3" key="1">
    <citation type="submission" date="2020-02" db="EMBL/GenBank/DDBJ databases">
        <title>Whole genome sequence of Halogeometricum borinquense strain wsp4.</title>
        <authorList>
            <person name="Verma D.K."/>
            <person name="Gopal K."/>
            <person name="Prasad E.S."/>
        </authorList>
    </citation>
    <scope>NUCLEOTIDE SEQUENCE [LARGE SCALE GENOMIC DNA]</scope>
    <source>
        <strain evidence="3">wsp4</strain>
    </source>
</reference>
<feature type="compositionally biased region" description="Polar residues" evidence="1">
    <location>
        <begin position="41"/>
        <end position="63"/>
    </location>
</feature>
<dbReference type="InterPro" id="IPR052944">
    <property type="entry name" value="Sporulation_related"/>
</dbReference>
<proteinExistence type="predicted"/>
<dbReference type="GeneID" id="44080984"/>
<organism evidence="2 3">
    <name type="scientific">Halogeometricum borinquense</name>
    <dbReference type="NCBI Taxonomy" id="60847"/>
    <lineage>
        <taxon>Archaea</taxon>
        <taxon>Methanobacteriati</taxon>
        <taxon>Methanobacteriota</taxon>
        <taxon>Stenosarchaea group</taxon>
        <taxon>Halobacteria</taxon>
        <taxon>Halobacteriales</taxon>
        <taxon>Haloferacaceae</taxon>
        <taxon>Halogeometricum</taxon>
    </lineage>
</organism>